<sequence length="94" mass="11054">MTTDQPAVSFKRVVQKQVHFQRISHCGYLPAFHIATQLANNYFEQFLGTVVKGCKRLKRLTEQQFCRIEKFNVLKCEMTFVDEKKNAKKNNNNK</sequence>
<name>A0A0V1CI85_TRIBR</name>
<protein>
    <submittedName>
        <fullName evidence="1">Uncharacterized protein</fullName>
    </submittedName>
</protein>
<keyword evidence="2" id="KW-1185">Reference proteome</keyword>
<comment type="caution">
    <text evidence="1">The sequence shown here is derived from an EMBL/GenBank/DDBJ whole genome shotgun (WGS) entry which is preliminary data.</text>
</comment>
<proteinExistence type="predicted"/>
<evidence type="ECO:0000313" key="2">
    <source>
        <dbReference type="Proteomes" id="UP000054653"/>
    </source>
</evidence>
<organism evidence="1 2">
    <name type="scientific">Trichinella britovi</name>
    <name type="common">Parasitic roundworm</name>
    <dbReference type="NCBI Taxonomy" id="45882"/>
    <lineage>
        <taxon>Eukaryota</taxon>
        <taxon>Metazoa</taxon>
        <taxon>Ecdysozoa</taxon>
        <taxon>Nematoda</taxon>
        <taxon>Enoplea</taxon>
        <taxon>Dorylaimia</taxon>
        <taxon>Trichinellida</taxon>
        <taxon>Trichinellidae</taxon>
        <taxon>Trichinella</taxon>
    </lineage>
</organism>
<evidence type="ECO:0000313" key="1">
    <source>
        <dbReference type="EMBL" id="KRY49001.1"/>
    </source>
</evidence>
<dbReference type="AlphaFoldDB" id="A0A0V1CI85"/>
<reference evidence="1 2" key="1">
    <citation type="submission" date="2015-01" db="EMBL/GenBank/DDBJ databases">
        <title>Evolution of Trichinella species and genotypes.</title>
        <authorList>
            <person name="Korhonen P.K."/>
            <person name="Edoardo P."/>
            <person name="Giuseppe L.R."/>
            <person name="Gasser R.B."/>
        </authorList>
    </citation>
    <scope>NUCLEOTIDE SEQUENCE [LARGE SCALE GENOMIC DNA]</scope>
    <source>
        <strain evidence="1">ISS120</strain>
    </source>
</reference>
<accession>A0A0V1CI85</accession>
<gene>
    <name evidence="1" type="ORF">T03_15073</name>
</gene>
<dbReference type="Proteomes" id="UP000054653">
    <property type="component" value="Unassembled WGS sequence"/>
</dbReference>
<dbReference type="EMBL" id="JYDI01000189">
    <property type="protein sequence ID" value="KRY49001.1"/>
    <property type="molecule type" value="Genomic_DNA"/>
</dbReference>